<proteinExistence type="predicted"/>
<comment type="caution">
    <text evidence="1">The sequence shown here is derived from an EMBL/GenBank/DDBJ whole genome shotgun (WGS) entry which is preliminary data.</text>
</comment>
<organism evidence="1 2">
    <name type="scientific">Rothia dentocariosa</name>
    <dbReference type="NCBI Taxonomy" id="2047"/>
    <lineage>
        <taxon>Bacteria</taxon>
        <taxon>Bacillati</taxon>
        <taxon>Actinomycetota</taxon>
        <taxon>Actinomycetes</taxon>
        <taxon>Micrococcales</taxon>
        <taxon>Micrococcaceae</taxon>
        <taxon>Rothia</taxon>
    </lineage>
</organism>
<dbReference type="Pfam" id="PF14907">
    <property type="entry name" value="NTP_transf_5"/>
    <property type="match status" value="1"/>
</dbReference>
<name>A0A2A8D619_9MICC</name>
<protein>
    <recommendedName>
        <fullName evidence="3">Nucleotidyltransferase family protein</fullName>
    </recommendedName>
</protein>
<accession>A0A2A8D619</accession>
<dbReference type="Proteomes" id="UP000219947">
    <property type="component" value="Unassembled WGS sequence"/>
</dbReference>
<evidence type="ECO:0000313" key="1">
    <source>
        <dbReference type="EMBL" id="PEN16432.1"/>
    </source>
</evidence>
<evidence type="ECO:0008006" key="3">
    <source>
        <dbReference type="Google" id="ProtNLM"/>
    </source>
</evidence>
<evidence type="ECO:0000313" key="2">
    <source>
        <dbReference type="Proteomes" id="UP000219947"/>
    </source>
</evidence>
<sequence>MLAHAYFQRLANLHGIDILHIKGYAFNSEIFKPDRHSTDADLLVRPSHVNTFVHILLADGWSIQAHFDTGSVFEHAMTLYHESWGLTDIHRFFPGLGKDPERVFQQLWAAHMQREIAHRSCAVPSVLDSRLIVVLHRARASSTFDPDLEYLRDILDSYDWAKLRERAAELDSSLAYAAAMGGLEAYRHERDYMLWKSVSTRVPSYIQWVGRLRSARGFAEKMRTLKNIFMVNQDHLAMELGHKPTRAEIRTRFFERFGLGGGS</sequence>
<dbReference type="InterPro" id="IPR039498">
    <property type="entry name" value="NTP_transf_5"/>
</dbReference>
<gene>
    <name evidence="1" type="ORF">CRM92_06195</name>
</gene>
<dbReference type="AlphaFoldDB" id="A0A2A8D619"/>
<reference evidence="1" key="1">
    <citation type="submission" date="2017-10" db="EMBL/GenBank/DDBJ databases">
        <title>Kefir isolates.</title>
        <authorList>
            <person name="Kim Y."/>
            <person name="Blasche S."/>
        </authorList>
    </citation>
    <scope>NUCLEOTIDE SEQUENCE [LARGE SCALE GENOMIC DNA]</scope>
    <source>
        <strain evidence="1">OG2-2</strain>
    </source>
</reference>
<keyword evidence="2" id="KW-1185">Reference proteome</keyword>
<dbReference type="EMBL" id="PDEV01000002">
    <property type="protein sequence ID" value="PEN16432.1"/>
    <property type="molecule type" value="Genomic_DNA"/>
</dbReference>